<dbReference type="EMBL" id="ML119051">
    <property type="protein sequence ID" value="ROT42246.1"/>
    <property type="molecule type" value="Genomic_DNA"/>
</dbReference>
<dbReference type="RefSeq" id="XP_028470052.1">
    <property type="nucleotide sequence ID" value="XM_028613716.1"/>
</dbReference>
<gene>
    <name evidence="2" type="ORF">SODALDRAFT_354371</name>
</gene>
<evidence type="ECO:0000313" key="2">
    <source>
        <dbReference type="EMBL" id="ROT42246.1"/>
    </source>
</evidence>
<organism evidence="2 3">
    <name type="scientific">Sodiomyces alkalinus (strain CBS 110278 / VKM F-3762 / F11)</name>
    <name type="common">Alkaliphilic filamentous fungus</name>
    <dbReference type="NCBI Taxonomy" id="1314773"/>
    <lineage>
        <taxon>Eukaryota</taxon>
        <taxon>Fungi</taxon>
        <taxon>Dikarya</taxon>
        <taxon>Ascomycota</taxon>
        <taxon>Pezizomycotina</taxon>
        <taxon>Sordariomycetes</taxon>
        <taxon>Hypocreomycetidae</taxon>
        <taxon>Glomerellales</taxon>
        <taxon>Plectosphaerellaceae</taxon>
        <taxon>Sodiomyces</taxon>
    </lineage>
</organism>
<name>A0A3N2Q6B0_SODAK</name>
<protein>
    <submittedName>
        <fullName evidence="2">Uncharacterized protein</fullName>
    </submittedName>
</protein>
<reference evidence="2 3" key="1">
    <citation type="journal article" date="2018" name="Mol. Ecol.">
        <title>The obligate alkalophilic soda-lake fungus Sodiomyces alkalinus has shifted to a protein diet.</title>
        <authorList>
            <person name="Grum-Grzhimaylo A.A."/>
            <person name="Falkoski D.L."/>
            <person name="van den Heuvel J."/>
            <person name="Valero-Jimenez C.A."/>
            <person name="Min B."/>
            <person name="Choi I.G."/>
            <person name="Lipzen A."/>
            <person name="Daum C.G."/>
            <person name="Aanen D.K."/>
            <person name="Tsang A."/>
            <person name="Henrissat B."/>
            <person name="Bilanenko E.N."/>
            <person name="de Vries R.P."/>
            <person name="van Kan J.A.L."/>
            <person name="Grigoriev I.V."/>
            <person name="Debets A.J.M."/>
        </authorList>
    </citation>
    <scope>NUCLEOTIDE SEQUENCE [LARGE SCALE GENOMIC DNA]</scope>
    <source>
        <strain evidence="2 3">F11</strain>
    </source>
</reference>
<dbReference type="GeneID" id="39582194"/>
<evidence type="ECO:0000313" key="3">
    <source>
        <dbReference type="Proteomes" id="UP000272025"/>
    </source>
</evidence>
<proteinExistence type="predicted"/>
<sequence length="231" mass="26000">MERRELPAKRDKNNSVSDGDNSQKKLFVMGDVVLSSSPTPLFDQSMSTPPASPGHSTIAYKQPWASIGSGQLSTRDSFLFLRYIPDRLLGKRLSPHMENGRALKPLEPSSRAVDVVAVLAHMDPEPLAGSSYHYYREWRLRSTIIVHGSIPGDMSVRAWRAAQQNKRQEEDYLAVAAHRFHLHKRFGEKIDRITPTLHFILVVLRLSSPANQKHGKDLKACCVLEHKASQL</sequence>
<accession>A0A3N2Q6B0</accession>
<feature type="compositionally biased region" description="Basic and acidic residues" evidence="1">
    <location>
        <begin position="1"/>
        <end position="13"/>
    </location>
</feature>
<evidence type="ECO:0000256" key="1">
    <source>
        <dbReference type="SAM" id="MobiDB-lite"/>
    </source>
</evidence>
<dbReference type="AlphaFoldDB" id="A0A3N2Q6B0"/>
<dbReference type="Proteomes" id="UP000272025">
    <property type="component" value="Unassembled WGS sequence"/>
</dbReference>
<feature type="region of interest" description="Disordered" evidence="1">
    <location>
        <begin position="1"/>
        <end position="24"/>
    </location>
</feature>
<keyword evidence="3" id="KW-1185">Reference proteome</keyword>